<sequence length="179" mass="19219">MSSPRPGFGSSSPRDSKAGSRLEASTARPLTDPTKYSPKQHTFGHDVGSKPRSVRGTLTTGKRPDPFAVNKSLKEDIADRELLNHTARLDELSWNKPQTSQKVSPFGSQQDRFKATITPPSPCVGHYGVDGPEKFLSTYKTPTTTGSKAKPAFGATAPRPVLAKPKTTPTPCPGTYTVP</sequence>
<accession>F2U0H3</accession>
<feature type="compositionally biased region" description="Polar residues" evidence="1">
    <location>
        <begin position="138"/>
        <end position="147"/>
    </location>
</feature>
<feature type="compositionally biased region" description="Low complexity" evidence="1">
    <location>
        <begin position="165"/>
        <end position="179"/>
    </location>
</feature>
<proteinExistence type="predicted"/>
<name>F2U0H3_SALR5</name>
<feature type="region of interest" description="Disordered" evidence="1">
    <location>
        <begin position="1"/>
        <end position="72"/>
    </location>
</feature>
<dbReference type="AlphaFoldDB" id="F2U0H3"/>
<dbReference type="EMBL" id="GL832958">
    <property type="protein sequence ID" value="EGD80901.1"/>
    <property type="molecule type" value="Genomic_DNA"/>
</dbReference>
<feature type="compositionally biased region" description="Low complexity" evidence="1">
    <location>
        <begin position="1"/>
        <end position="13"/>
    </location>
</feature>
<reference evidence="2" key="1">
    <citation type="submission" date="2009-08" db="EMBL/GenBank/DDBJ databases">
        <title>Annotation of Salpingoeca rosetta.</title>
        <authorList>
            <consortium name="The Broad Institute Genome Sequencing Platform"/>
            <person name="Russ C."/>
            <person name="Cuomo C."/>
            <person name="Burger G."/>
            <person name="Gray M.W."/>
            <person name="Holland P.W.H."/>
            <person name="King N."/>
            <person name="Lang F.B.F."/>
            <person name="Roger A.J."/>
            <person name="Ruiz-Trillo I."/>
            <person name="Young S.K."/>
            <person name="Zeng Q."/>
            <person name="Gargeya S."/>
            <person name="Alvarado L."/>
            <person name="Berlin A."/>
            <person name="Chapman S.B."/>
            <person name="Chen Z."/>
            <person name="Freedman E."/>
            <person name="Gellesch M."/>
            <person name="Goldberg J."/>
            <person name="Griggs A."/>
            <person name="Gujja S."/>
            <person name="Heilman E."/>
            <person name="Heiman D."/>
            <person name="Howarth C."/>
            <person name="Mehta T."/>
            <person name="Neiman D."/>
            <person name="Pearson M."/>
            <person name="Roberts A."/>
            <person name="Saif S."/>
            <person name="Shea T."/>
            <person name="Shenoy N."/>
            <person name="Sisk P."/>
            <person name="Stolte C."/>
            <person name="Sykes S."/>
            <person name="White J."/>
            <person name="Yandava C."/>
            <person name="Haas B."/>
            <person name="Nusbaum C."/>
            <person name="Birren B."/>
        </authorList>
    </citation>
    <scope>NUCLEOTIDE SEQUENCE [LARGE SCALE GENOMIC DNA]</scope>
    <source>
        <strain evidence="2">ATCC 50818</strain>
    </source>
</reference>
<feature type="region of interest" description="Disordered" evidence="1">
    <location>
        <begin position="93"/>
        <end position="179"/>
    </location>
</feature>
<evidence type="ECO:0000256" key="1">
    <source>
        <dbReference type="SAM" id="MobiDB-lite"/>
    </source>
</evidence>
<organism evidence="3">
    <name type="scientific">Salpingoeca rosetta (strain ATCC 50818 / BSB-021)</name>
    <dbReference type="NCBI Taxonomy" id="946362"/>
    <lineage>
        <taxon>Eukaryota</taxon>
        <taxon>Choanoflagellata</taxon>
        <taxon>Craspedida</taxon>
        <taxon>Salpingoecidae</taxon>
        <taxon>Salpingoeca</taxon>
    </lineage>
</organism>
<dbReference type="KEGG" id="sre:PTSG_01488"/>
<protein>
    <submittedName>
        <fullName evidence="2">Uncharacterized protein</fullName>
    </submittedName>
</protein>
<keyword evidence="3" id="KW-1185">Reference proteome</keyword>
<dbReference type="InParanoid" id="F2U0H3"/>
<dbReference type="GeneID" id="16078059"/>
<gene>
    <name evidence="2" type="ORF">PTSG_01488</name>
</gene>
<evidence type="ECO:0000313" key="3">
    <source>
        <dbReference type="Proteomes" id="UP000007799"/>
    </source>
</evidence>
<dbReference type="Proteomes" id="UP000007799">
    <property type="component" value="Unassembled WGS sequence"/>
</dbReference>
<evidence type="ECO:0000313" key="2">
    <source>
        <dbReference type="EMBL" id="EGD80901.1"/>
    </source>
</evidence>
<dbReference type="RefSeq" id="XP_004997462.1">
    <property type="nucleotide sequence ID" value="XM_004997405.1"/>
</dbReference>
<feature type="compositionally biased region" description="Polar residues" evidence="1">
    <location>
        <begin position="95"/>
        <end position="110"/>
    </location>
</feature>